<keyword evidence="2" id="KW-1133">Transmembrane helix</keyword>
<keyword evidence="2" id="KW-0812">Transmembrane</keyword>
<feature type="transmembrane region" description="Helical" evidence="2">
    <location>
        <begin position="18"/>
        <end position="37"/>
    </location>
</feature>
<reference evidence="3 4" key="1">
    <citation type="submission" date="2019-02" db="EMBL/GenBank/DDBJ databases">
        <title>Deep-cultivation of Planctomycetes and their phenomic and genomic characterization uncovers novel biology.</title>
        <authorList>
            <person name="Wiegand S."/>
            <person name="Jogler M."/>
            <person name="Boedeker C."/>
            <person name="Pinto D."/>
            <person name="Vollmers J."/>
            <person name="Rivas-Marin E."/>
            <person name="Kohn T."/>
            <person name="Peeters S.H."/>
            <person name="Heuer A."/>
            <person name="Rast P."/>
            <person name="Oberbeckmann S."/>
            <person name="Bunk B."/>
            <person name="Jeske O."/>
            <person name="Meyerdierks A."/>
            <person name="Storesund J.E."/>
            <person name="Kallscheuer N."/>
            <person name="Luecker S."/>
            <person name="Lage O.M."/>
            <person name="Pohl T."/>
            <person name="Merkel B.J."/>
            <person name="Hornburger P."/>
            <person name="Mueller R.-W."/>
            <person name="Bruemmer F."/>
            <person name="Labrenz M."/>
            <person name="Spormann A.M."/>
            <person name="Op den Camp H."/>
            <person name="Overmann J."/>
            <person name="Amann R."/>
            <person name="Jetten M.S.M."/>
            <person name="Mascher T."/>
            <person name="Medema M.H."/>
            <person name="Devos D.P."/>
            <person name="Kaster A.-K."/>
            <person name="Ovreas L."/>
            <person name="Rohde M."/>
            <person name="Galperin M.Y."/>
            <person name="Jogler C."/>
        </authorList>
    </citation>
    <scope>NUCLEOTIDE SEQUENCE [LARGE SCALE GENOMIC DNA]</scope>
    <source>
        <strain evidence="3 4">I41</strain>
    </source>
</reference>
<accession>A0A517TS79</accession>
<evidence type="ECO:0000256" key="2">
    <source>
        <dbReference type="SAM" id="Phobius"/>
    </source>
</evidence>
<sequence length="263" mass="29066">MLNAHYLPLADLADTLRVVMPIIFVVIYGVAHLVGALQQEKKKREQRPPQRDPLELELDRPQRAGGVPERAEPVRGKPATLEETLRREVEEFLKRAQGQPSTPPQAKRPPGPPRQRSSAPPQKSRPQQSAEPPTRRLVDDPQSVTNRKTDPVLEVVRTGAPTGAAVDAYVAEQMRGVAAIGQHAQRLGEEVAQADDRMQAQLQQKFDHRVGTLAPSSASTISPQDVSPGSSAARAFRELLARPGGMRQMVIANEILRRPEERW</sequence>
<dbReference type="Proteomes" id="UP000317909">
    <property type="component" value="Chromosome"/>
</dbReference>
<evidence type="ECO:0000256" key="1">
    <source>
        <dbReference type="SAM" id="MobiDB-lite"/>
    </source>
</evidence>
<dbReference type="KEGG" id="llh:I41_03750"/>
<keyword evidence="4" id="KW-1185">Reference proteome</keyword>
<feature type="compositionally biased region" description="Pro residues" evidence="1">
    <location>
        <begin position="101"/>
        <end position="113"/>
    </location>
</feature>
<organism evidence="3 4">
    <name type="scientific">Lacipirellula limnantheis</name>
    <dbReference type="NCBI Taxonomy" id="2528024"/>
    <lineage>
        <taxon>Bacteria</taxon>
        <taxon>Pseudomonadati</taxon>
        <taxon>Planctomycetota</taxon>
        <taxon>Planctomycetia</taxon>
        <taxon>Pirellulales</taxon>
        <taxon>Lacipirellulaceae</taxon>
        <taxon>Lacipirellula</taxon>
    </lineage>
</organism>
<proteinExistence type="predicted"/>
<evidence type="ECO:0000313" key="4">
    <source>
        <dbReference type="Proteomes" id="UP000317909"/>
    </source>
</evidence>
<keyword evidence="2" id="KW-0472">Membrane</keyword>
<evidence type="ECO:0000313" key="3">
    <source>
        <dbReference type="EMBL" id="QDT71219.1"/>
    </source>
</evidence>
<feature type="region of interest" description="Disordered" evidence="1">
    <location>
        <begin position="38"/>
        <end position="156"/>
    </location>
</feature>
<protein>
    <submittedName>
        <fullName evidence="3">Uncharacterized protein</fullName>
    </submittedName>
</protein>
<gene>
    <name evidence="3" type="ORF">I41_03750</name>
</gene>
<dbReference type="AlphaFoldDB" id="A0A517TS79"/>
<name>A0A517TS79_9BACT</name>
<dbReference type="OrthoDB" id="292303at2"/>
<dbReference type="RefSeq" id="WP_145430371.1">
    <property type="nucleotide sequence ID" value="NZ_CP036339.1"/>
</dbReference>
<feature type="compositionally biased region" description="Basic and acidic residues" evidence="1">
    <location>
        <begin position="83"/>
        <end position="94"/>
    </location>
</feature>
<feature type="compositionally biased region" description="Polar residues" evidence="1">
    <location>
        <begin position="117"/>
        <end position="131"/>
    </location>
</feature>
<dbReference type="EMBL" id="CP036339">
    <property type="protein sequence ID" value="QDT71219.1"/>
    <property type="molecule type" value="Genomic_DNA"/>
</dbReference>
<feature type="compositionally biased region" description="Basic and acidic residues" evidence="1">
    <location>
        <begin position="39"/>
        <end position="62"/>
    </location>
</feature>